<keyword evidence="2" id="KW-0472">Membrane</keyword>
<feature type="transmembrane region" description="Helical" evidence="2">
    <location>
        <begin position="149"/>
        <end position="168"/>
    </location>
</feature>
<feature type="transmembrane region" description="Helical" evidence="2">
    <location>
        <begin position="112"/>
        <end position="129"/>
    </location>
</feature>
<evidence type="ECO:0000313" key="4">
    <source>
        <dbReference type="EMBL" id="KAG0310028.1"/>
    </source>
</evidence>
<keyword evidence="2" id="KW-0812">Transmembrane</keyword>
<feature type="transmembrane region" description="Helical" evidence="2">
    <location>
        <begin position="63"/>
        <end position="83"/>
    </location>
</feature>
<sequence length="768" mass="83587">MFSSSIPNLLAVALALSSAPGALAQDPSISEPVTPPPATTNDLLCDWTRSVADCRDVDFIRNLLIVSSVLHIAVGFYGIWLMVYRNRGFNRKIVTQLFSSVGTGIRPKPMDCIIFFTTIACFVKIPGNIPLIFDFLRDMYWLRITLDQLYWMLVAFAFSSYFVGLLYAMPVTRREGVFAIYQPEISYGSNSLPPIHVLTPTSVQKNIILLMGLVYPLIGTCLGTVSGAFHDRGQTHASWVFFICEYANWVVIMYLMAVMFFYYGLKYTFILRANIIIAETALKAPRAAFGIGNLNSRSPARFLFIQLQITGFGGCAVTVLAGSLCLVWVLFRERILGMQDDRLPHTIAFFWTVAMAVAFLVVYALISAQSVRNRRRGLHAPSTTVSPISRSYPPSASNGSGGNGGGRKHSALQQNLDGVTSKDSKHVMSRFDPEAYLTQGSLNDVSTLHSAVSVEKLGGGYLDHDNMEDIDIKPYGDQDSDRGEAHSLTPPPRPLALGGSGSKMAIGGDRSHSQIRESVFGSRTPRDESGGNASSPPQSPTSPGLGLPSFPLATLRSSSRNSVLSRPSTSSVNPSYNTTSTRLSDGSTKHGGSPPISLNISSLVPSATPTSPSSPTSTVYSNNIRWSIQQPQHLQQGPSSPPPLYSPQVSTRQVSLPMPQLGGGFRKQSNADTVSTNVLANVPTSPTTVSAPVQSVTSRSFEAGHRAQGIEMDVFQHQQVQQLQLQQQRQLKQLRRGTIQKQPASELEYREDDASDGSESWPLPPSSK</sequence>
<evidence type="ECO:0000256" key="3">
    <source>
        <dbReference type="SAM" id="SignalP"/>
    </source>
</evidence>
<gene>
    <name evidence="4" type="ORF">BGZ99_000713</name>
</gene>
<keyword evidence="3" id="KW-0732">Signal</keyword>
<feature type="transmembrane region" description="Helical" evidence="2">
    <location>
        <begin position="302"/>
        <end position="331"/>
    </location>
</feature>
<feature type="transmembrane region" description="Helical" evidence="2">
    <location>
        <begin position="246"/>
        <end position="265"/>
    </location>
</feature>
<feature type="region of interest" description="Disordered" evidence="1">
    <location>
        <begin position="631"/>
        <end position="650"/>
    </location>
</feature>
<feature type="compositionally biased region" description="Polar residues" evidence="1">
    <location>
        <begin position="574"/>
        <end position="586"/>
    </location>
</feature>
<dbReference type="AlphaFoldDB" id="A0A9P6ULD3"/>
<evidence type="ECO:0000313" key="5">
    <source>
        <dbReference type="Proteomes" id="UP000738325"/>
    </source>
</evidence>
<keyword evidence="2" id="KW-1133">Transmembrane helix</keyword>
<feature type="chain" id="PRO_5040356457" evidence="3">
    <location>
        <begin position="25"/>
        <end position="768"/>
    </location>
</feature>
<dbReference type="EMBL" id="JAAAIP010001145">
    <property type="protein sequence ID" value="KAG0310028.1"/>
    <property type="molecule type" value="Genomic_DNA"/>
</dbReference>
<dbReference type="OrthoDB" id="2131431at2759"/>
<feature type="transmembrane region" description="Helical" evidence="2">
    <location>
        <begin position="343"/>
        <end position="366"/>
    </location>
</feature>
<feature type="region of interest" description="Disordered" evidence="1">
    <location>
        <begin position="459"/>
        <end position="620"/>
    </location>
</feature>
<feature type="signal peptide" evidence="3">
    <location>
        <begin position="1"/>
        <end position="24"/>
    </location>
</feature>
<feature type="region of interest" description="Disordered" evidence="1">
    <location>
        <begin position="376"/>
        <end position="411"/>
    </location>
</feature>
<accession>A0A9P6ULD3</accession>
<name>A0A9P6ULD3_9FUNG</name>
<feature type="compositionally biased region" description="Low complexity" evidence="1">
    <location>
        <begin position="601"/>
        <end position="620"/>
    </location>
</feature>
<feature type="compositionally biased region" description="Low complexity" evidence="1">
    <location>
        <begin position="554"/>
        <end position="573"/>
    </location>
</feature>
<feature type="region of interest" description="Disordered" evidence="1">
    <location>
        <begin position="734"/>
        <end position="768"/>
    </location>
</feature>
<feature type="compositionally biased region" description="Polar residues" evidence="1">
    <location>
        <begin position="381"/>
        <end position="396"/>
    </location>
</feature>
<feature type="compositionally biased region" description="Basic and acidic residues" evidence="1">
    <location>
        <begin position="462"/>
        <end position="485"/>
    </location>
</feature>
<dbReference type="Proteomes" id="UP000738325">
    <property type="component" value="Unassembled WGS sequence"/>
</dbReference>
<keyword evidence="5" id="KW-1185">Reference proteome</keyword>
<evidence type="ECO:0000256" key="1">
    <source>
        <dbReference type="SAM" id="MobiDB-lite"/>
    </source>
</evidence>
<organism evidence="4 5">
    <name type="scientific">Dissophora globulifera</name>
    <dbReference type="NCBI Taxonomy" id="979702"/>
    <lineage>
        <taxon>Eukaryota</taxon>
        <taxon>Fungi</taxon>
        <taxon>Fungi incertae sedis</taxon>
        <taxon>Mucoromycota</taxon>
        <taxon>Mortierellomycotina</taxon>
        <taxon>Mortierellomycetes</taxon>
        <taxon>Mortierellales</taxon>
        <taxon>Mortierellaceae</taxon>
        <taxon>Dissophora</taxon>
    </lineage>
</organism>
<protein>
    <submittedName>
        <fullName evidence="4">Uncharacterized protein</fullName>
    </submittedName>
</protein>
<comment type="caution">
    <text evidence="4">The sequence shown here is derived from an EMBL/GenBank/DDBJ whole genome shotgun (WGS) entry which is preliminary data.</text>
</comment>
<proteinExistence type="predicted"/>
<reference evidence="4" key="1">
    <citation type="journal article" date="2020" name="Fungal Divers.">
        <title>Resolving the Mortierellaceae phylogeny through synthesis of multi-gene phylogenetics and phylogenomics.</title>
        <authorList>
            <person name="Vandepol N."/>
            <person name="Liber J."/>
            <person name="Desiro A."/>
            <person name="Na H."/>
            <person name="Kennedy M."/>
            <person name="Barry K."/>
            <person name="Grigoriev I.V."/>
            <person name="Miller A.N."/>
            <person name="O'Donnell K."/>
            <person name="Stajich J.E."/>
            <person name="Bonito G."/>
        </authorList>
    </citation>
    <scope>NUCLEOTIDE SEQUENCE</scope>
    <source>
        <strain evidence="4">REB-010B</strain>
    </source>
</reference>
<feature type="transmembrane region" description="Helical" evidence="2">
    <location>
        <begin position="207"/>
        <end position="226"/>
    </location>
</feature>
<evidence type="ECO:0000256" key="2">
    <source>
        <dbReference type="SAM" id="Phobius"/>
    </source>
</evidence>